<feature type="region of interest" description="Disordered" evidence="1">
    <location>
        <begin position="115"/>
        <end position="159"/>
    </location>
</feature>
<dbReference type="GO" id="GO:0022625">
    <property type="term" value="C:cytosolic large ribosomal subunit"/>
    <property type="evidence" value="ECO:0007669"/>
    <property type="project" value="TreeGrafter"/>
</dbReference>
<dbReference type="AlphaFoldDB" id="A0A381SBP9"/>
<organism evidence="3">
    <name type="scientific">marine metagenome</name>
    <dbReference type="NCBI Taxonomy" id="408172"/>
    <lineage>
        <taxon>unclassified sequences</taxon>
        <taxon>metagenomes</taxon>
        <taxon>ecological metagenomes</taxon>
    </lineage>
</organism>
<evidence type="ECO:0000313" key="3">
    <source>
        <dbReference type="EMBL" id="SVA01525.1"/>
    </source>
</evidence>
<dbReference type="GO" id="GO:0008097">
    <property type="term" value="F:5S rRNA binding"/>
    <property type="evidence" value="ECO:0007669"/>
    <property type="project" value="InterPro"/>
</dbReference>
<evidence type="ECO:0000259" key="2">
    <source>
        <dbReference type="Pfam" id="PF14693"/>
    </source>
</evidence>
<dbReference type="InterPro" id="IPR011035">
    <property type="entry name" value="Ribosomal_bL25/Gln-tRNA_synth"/>
</dbReference>
<accession>A0A381SBP9</accession>
<gene>
    <name evidence="3" type="ORF">METZ01_LOCUS54379</name>
</gene>
<feature type="domain" description="Large ribosomal subunit protein bL25 beta" evidence="2">
    <location>
        <begin position="27"/>
        <end position="110"/>
    </location>
</feature>
<evidence type="ECO:0000256" key="1">
    <source>
        <dbReference type="SAM" id="MobiDB-lite"/>
    </source>
</evidence>
<dbReference type="NCBIfam" id="TIGR00731">
    <property type="entry name" value="bL25_bact_ctc"/>
    <property type="match status" value="1"/>
</dbReference>
<dbReference type="PANTHER" id="PTHR33284:SF1">
    <property type="entry name" value="RIBOSOMAL PROTEIN L25_GLN-TRNA SYNTHETASE, ANTI-CODON-BINDING DOMAIN-CONTAINING PROTEIN"/>
    <property type="match status" value="1"/>
</dbReference>
<protein>
    <recommendedName>
        <fullName evidence="2">Large ribosomal subunit protein bL25 beta domain-containing protein</fullName>
    </recommendedName>
</protein>
<dbReference type="Pfam" id="PF14693">
    <property type="entry name" value="Ribosomal_TL5_C"/>
    <property type="match status" value="1"/>
</dbReference>
<dbReference type="GO" id="GO:0003735">
    <property type="term" value="F:structural constituent of ribosome"/>
    <property type="evidence" value="ECO:0007669"/>
    <property type="project" value="InterPro"/>
</dbReference>
<proteinExistence type="predicted"/>
<sequence>MIFDVQIDPITHRLIHADLVRIALDVEIEVSVPLQLAGEALGVTEDGGVLDHSLRELVVTCLPTNIPESIDVDVSELQMNQSIKVEDLIVPPSVTVITPLDSSVASVVPPVSEADLEADLGLEDEEIEDGELAEDGEEVPEEEGEAAEAEETENESAPE</sequence>
<name>A0A381SBP9_9ZZZZ</name>
<dbReference type="Gene3D" id="2.170.120.20">
    <property type="entry name" value="Ribosomal protein L25, beta domain"/>
    <property type="match status" value="1"/>
</dbReference>
<dbReference type="SUPFAM" id="SSF50715">
    <property type="entry name" value="Ribosomal protein L25-like"/>
    <property type="match status" value="1"/>
</dbReference>
<dbReference type="InterPro" id="IPR001021">
    <property type="entry name" value="Ribosomal_bL25_long"/>
</dbReference>
<dbReference type="GO" id="GO:0006412">
    <property type="term" value="P:translation"/>
    <property type="evidence" value="ECO:0007669"/>
    <property type="project" value="InterPro"/>
</dbReference>
<dbReference type="EMBL" id="UINC01002912">
    <property type="protein sequence ID" value="SVA01525.1"/>
    <property type="molecule type" value="Genomic_DNA"/>
</dbReference>
<dbReference type="InterPro" id="IPR020057">
    <property type="entry name" value="Ribosomal_bL25_b-dom"/>
</dbReference>
<dbReference type="InterPro" id="IPR037121">
    <property type="entry name" value="Ribosomal_bL25_C"/>
</dbReference>
<reference evidence="3" key="1">
    <citation type="submission" date="2018-05" db="EMBL/GenBank/DDBJ databases">
        <authorList>
            <person name="Lanie J.A."/>
            <person name="Ng W.-L."/>
            <person name="Kazmierczak K.M."/>
            <person name="Andrzejewski T.M."/>
            <person name="Davidsen T.M."/>
            <person name="Wayne K.J."/>
            <person name="Tettelin H."/>
            <person name="Glass J.I."/>
            <person name="Rusch D."/>
            <person name="Podicherti R."/>
            <person name="Tsui H.-C.T."/>
            <person name="Winkler M.E."/>
        </authorList>
    </citation>
    <scope>NUCLEOTIDE SEQUENCE</scope>
</reference>
<dbReference type="PANTHER" id="PTHR33284">
    <property type="entry name" value="RIBOSOMAL PROTEIN L25/GLN-TRNA SYNTHETASE, ANTI-CODON-BINDING DOMAIN-CONTAINING PROTEIN"/>
    <property type="match status" value="1"/>
</dbReference>
<dbReference type="InterPro" id="IPR020930">
    <property type="entry name" value="Ribosomal_uL5_bac-type"/>
</dbReference>